<feature type="domain" description="Telomere length regulation protein conserved" evidence="2">
    <location>
        <begin position="542"/>
        <end position="653"/>
    </location>
</feature>
<dbReference type="GO" id="GO:0051083">
    <property type="term" value="P:'de novo' cotranslational protein folding"/>
    <property type="evidence" value="ECO:0007669"/>
    <property type="project" value="TreeGrafter"/>
</dbReference>
<reference evidence="3" key="2">
    <citation type="journal article" date="2021" name="World Allergy Organ. J.">
        <title>Chromosome-level assembly of Dermatophagoides farinae genome and transcriptome reveals two novel allergens Der f 37 and Der f 39.</title>
        <authorList>
            <person name="Chen J."/>
            <person name="Cai Z."/>
            <person name="Fan D."/>
            <person name="Hu J."/>
            <person name="Hou Y."/>
            <person name="He Y."/>
            <person name="Zhang Z."/>
            <person name="Zhao Z."/>
            <person name="Gao P."/>
            <person name="Hu W."/>
            <person name="Sun J."/>
            <person name="Li J."/>
            <person name="Ji K."/>
        </authorList>
    </citation>
    <scope>NUCLEOTIDE SEQUENCE</scope>
    <source>
        <strain evidence="3">JKM2019</strain>
    </source>
</reference>
<gene>
    <name evidence="3" type="ORF">HUG17_4297</name>
</gene>
<dbReference type="PANTHER" id="PTHR15830:SF10">
    <property type="entry name" value="TELOMERE LENGTH REGULATION PROTEIN TEL2 HOMOLOG"/>
    <property type="match status" value="1"/>
</dbReference>
<dbReference type="Proteomes" id="UP000828236">
    <property type="component" value="Unassembled WGS sequence"/>
</dbReference>
<dbReference type="AlphaFoldDB" id="A0A9D4NZJ5"/>
<evidence type="ECO:0000259" key="2">
    <source>
        <dbReference type="Pfam" id="PF10193"/>
    </source>
</evidence>
<dbReference type="GO" id="GO:0051879">
    <property type="term" value="F:Hsp90 protein binding"/>
    <property type="evidence" value="ECO:0007669"/>
    <property type="project" value="TreeGrafter"/>
</dbReference>
<dbReference type="GO" id="GO:0005829">
    <property type="term" value="C:cytosol"/>
    <property type="evidence" value="ECO:0007669"/>
    <property type="project" value="TreeGrafter"/>
</dbReference>
<sequence length="912" mass="107017">MDSIEDNFENIAQNIDRLKNGIENDAEKYDEFHQYILSSRSIIKFNVFIEKLLIEKEKSLRRDKMIAILIDVIFESENFENLIMTTSIRKQTMKYSSFELDKFINILVSFPELIANLYGPGYPHKFETKNYIARLCRVLQQILDGIYRVEQAMESFIMHHMHCIIRRLCLRGYQELIWIHLFENLFNKLIDDVRWMIITQHILFSYHREEDDDDGPTISEMSKFLEPLFKMILHHSSSPKSMEILFPFDYLHKHHDSLLSKIEFLLTNKFILIYHCPLVVYQNNNNNNRDDQFIYNLLGYLFRANRKWFINASLNVMDAWSNSNAFNYRQYQQQFYFCRLMILFTRLLLLSENQSNVKDMEKIIKKLQSSTFIGSTINLACSQQEFRNIGLTTSVILFDLFIRFNSIDIELPKFPELDALENDDCCKHLKYLGSFDLDQLFDNVQNQNEISTQSMMTNDDEQTTTTTATTDDNVNIVDMMKSTTFDSDDDDDDDLEPYDISNDIPIGDDVRFTKKNLGTSSILKNQKNIQDILLIDSSKQRPIYLQDLIEGLCSDDEKSEWKQKCLQSAEKIIRANTDHYNQLDSVSLRLAKILVDLDNNGGIENFDQLRLNSLIALCVGSPKIVASYLADRFYAPYISIQNRLDVLAVLTKASEELCQLQPFKYKDHDKFIKPIPENSQKLLSISEKNQKFQRDFFTIDTDYNDDGDRSEQQNWKSIIEQRIKSNTRFISPIYHQKHSESSTMSSSSNRFVPFAKYFFFPLLRDFEKMDLKLKINDIDSFIVESLILALGILLQNCHQHSQTMLMSKELLPFIYSYRNHSKSNVRSAIIQTFKIVLQSTPGHYLLNELSNQMIDFKIWLQDIIIDDLNQNCMIKAYQVMMTLDKMVNQIQSQLTQQQSSVSMVKSMLHVMM</sequence>
<protein>
    <submittedName>
        <fullName evidence="3">Telomere length regulation protein tel2-like protein</fullName>
    </submittedName>
</protein>
<reference evidence="3" key="1">
    <citation type="submission" date="2020-06" db="EMBL/GenBank/DDBJ databases">
        <authorList>
            <person name="Ji K."/>
            <person name="Li J."/>
        </authorList>
    </citation>
    <scope>NUCLEOTIDE SEQUENCE</scope>
    <source>
        <strain evidence="3">JKM2019</strain>
        <tissue evidence="3">Whole body</tissue>
    </source>
</reference>
<dbReference type="Pfam" id="PF10193">
    <property type="entry name" value="Telomere_reg-2"/>
    <property type="match status" value="1"/>
</dbReference>
<name>A0A9D4NZJ5_DERFA</name>
<comment type="caution">
    <text evidence="3">The sequence shown here is derived from an EMBL/GenBank/DDBJ whole genome shotgun (WGS) entry which is preliminary data.</text>
</comment>
<dbReference type="InterPro" id="IPR051970">
    <property type="entry name" value="TEL2_Regulation"/>
</dbReference>
<accession>A0A9D4NZJ5</accession>
<dbReference type="PANTHER" id="PTHR15830">
    <property type="entry name" value="TELOMERE LENGTH REGULATION PROTEIN TEL2 FAMILY MEMBER"/>
    <property type="match status" value="1"/>
</dbReference>
<comment type="similarity">
    <text evidence="1">Belongs to the TEL2 family.</text>
</comment>
<organism evidence="3">
    <name type="scientific">Dermatophagoides farinae</name>
    <name type="common">American house dust mite</name>
    <dbReference type="NCBI Taxonomy" id="6954"/>
    <lineage>
        <taxon>Eukaryota</taxon>
        <taxon>Metazoa</taxon>
        <taxon>Ecdysozoa</taxon>
        <taxon>Arthropoda</taxon>
        <taxon>Chelicerata</taxon>
        <taxon>Arachnida</taxon>
        <taxon>Acari</taxon>
        <taxon>Acariformes</taxon>
        <taxon>Sarcoptiformes</taxon>
        <taxon>Astigmata</taxon>
        <taxon>Psoroptidia</taxon>
        <taxon>Analgoidea</taxon>
        <taxon>Pyroglyphidae</taxon>
        <taxon>Dermatophagoidinae</taxon>
        <taxon>Dermatophagoides</taxon>
    </lineage>
</organism>
<dbReference type="InterPro" id="IPR019337">
    <property type="entry name" value="Telomere_length_regulation_dom"/>
</dbReference>
<dbReference type="GO" id="GO:0042162">
    <property type="term" value="F:telomeric DNA binding"/>
    <property type="evidence" value="ECO:0007669"/>
    <property type="project" value="TreeGrafter"/>
</dbReference>
<evidence type="ECO:0000313" key="3">
    <source>
        <dbReference type="EMBL" id="KAH7641253.1"/>
    </source>
</evidence>
<proteinExistence type="inferred from homology"/>
<dbReference type="Gene3D" id="1.25.40.720">
    <property type="entry name" value="Telomere length regulation protein 2, C-terminal domain"/>
    <property type="match status" value="2"/>
</dbReference>
<dbReference type="InterPro" id="IPR038528">
    <property type="entry name" value="TEL2_C_sf"/>
</dbReference>
<dbReference type="EMBL" id="SDOV01000004">
    <property type="protein sequence ID" value="KAH7641253.1"/>
    <property type="molecule type" value="Genomic_DNA"/>
</dbReference>
<evidence type="ECO:0000256" key="1">
    <source>
        <dbReference type="ARBA" id="ARBA00006133"/>
    </source>
</evidence>